<dbReference type="Gene3D" id="3.90.1200.10">
    <property type="match status" value="1"/>
</dbReference>
<dbReference type="GO" id="GO:0016740">
    <property type="term" value="F:transferase activity"/>
    <property type="evidence" value="ECO:0007669"/>
    <property type="project" value="UniProtKB-KW"/>
</dbReference>
<dbReference type="Pfam" id="PF01636">
    <property type="entry name" value="APH"/>
    <property type="match status" value="1"/>
</dbReference>
<sequence length="257" mass="28019">MAEPVNIDGGWDSAATLVEGRWIERRPRRPEVADRLRMETELMPWLAPQLPLDVPEPHVVAMEPLVVRHELVVGEPLSEPTAEHGRQLGAFLRALHAVDTTEAVRHGLQGPERAGRELAEIVARFRADVLPLVPAEHLGAARALLDAFGKLPADTVVHGDLGPEHVLCSDAGLSGVIDFSDAHVGDGAIDLAWALHGTPPEFAAALAEEYGVTRQLHDRALRWHRLGPWYEVVHGLDNALPDAVRSGLDGVVRRLLD</sequence>
<reference evidence="3" key="1">
    <citation type="submission" date="2016-10" db="EMBL/GenBank/DDBJ databases">
        <authorList>
            <person name="Varghese N."/>
            <person name="Submissions S."/>
        </authorList>
    </citation>
    <scope>NUCLEOTIDE SEQUENCE [LARGE SCALE GENOMIC DNA]</scope>
    <source>
        <strain evidence="3">CGMCC 4.3530</strain>
    </source>
</reference>
<accession>A0A1H3K494</accession>
<feature type="domain" description="Aminoglycoside phosphotransferase" evidence="1">
    <location>
        <begin position="7"/>
        <end position="215"/>
    </location>
</feature>
<dbReference type="InterPro" id="IPR051678">
    <property type="entry name" value="AGP_Transferase"/>
</dbReference>
<dbReference type="RefSeq" id="WP_245761374.1">
    <property type="nucleotide sequence ID" value="NZ_FNOK01000027.1"/>
</dbReference>
<keyword evidence="3" id="KW-1185">Reference proteome</keyword>
<dbReference type="STRING" id="418495.SAMN05216215_102741"/>
<protein>
    <submittedName>
        <fullName evidence="2">Phosphotransferase enzyme family protein</fullName>
    </submittedName>
</protein>
<dbReference type="EMBL" id="FNOK01000027">
    <property type="protein sequence ID" value="SDY46418.1"/>
    <property type="molecule type" value="Genomic_DNA"/>
</dbReference>
<dbReference type="InterPro" id="IPR011009">
    <property type="entry name" value="Kinase-like_dom_sf"/>
</dbReference>
<dbReference type="InterPro" id="IPR002575">
    <property type="entry name" value="Aminoglycoside_PTrfase"/>
</dbReference>
<dbReference type="AlphaFoldDB" id="A0A1H3K494"/>
<name>A0A1H3K494_9PSEU</name>
<gene>
    <name evidence="2" type="ORF">SAMN05216215_102741</name>
</gene>
<evidence type="ECO:0000313" key="2">
    <source>
        <dbReference type="EMBL" id="SDY46418.1"/>
    </source>
</evidence>
<dbReference type="Proteomes" id="UP000199529">
    <property type="component" value="Unassembled WGS sequence"/>
</dbReference>
<dbReference type="PANTHER" id="PTHR21310:SF15">
    <property type="entry name" value="AMINOGLYCOSIDE PHOSPHOTRANSFERASE DOMAIN-CONTAINING PROTEIN"/>
    <property type="match status" value="1"/>
</dbReference>
<proteinExistence type="predicted"/>
<evidence type="ECO:0000259" key="1">
    <source>
        <dbReference type="Pfam" id="PF01636"/>
    </source>
</evidence>
<evidence type="ECO:0000313" key="3">
    <source>
        <dbReference type="Proteomes" id="UP000199529"/>
    </source>
</evidence>
<keyword evidence="2" id="KW-0808">Transferase</keyword>
<dbReference type="Gene3D" id="3.30.200.20">
    <property type="entry name" value="Phosphorylase Kinase, domain 1"/>
    <property type="match status" value="1"/>
</dbReference>
<dbReference type="PANTHER" id="PTHR21310">
    <property type="entry name" value="AMINOGLYCOSIDE PHOSPHOTRANSFERASE-RELATED-RELATED"/>
    <property type="match status" value="1"/>
</dbReference>
<organism evidence="2 3">
    <name type="scientific">Saccharopolyspora shandongensis</name>
    <dbReference type="NCBI Taxonomy" id="418495"/>
    <lineage>
        <taxon>Bacteria</taxon>
        <taxon>Bacillati</taxon>
        <taxon>Actinomycetota</taxon>
        <taxon>Actinomycetes</taxon>
        <taxon>Pseudonocardiales</taxon>
        <taxon>Pseudonocardiaceae</taxon>
        <taxon>Saccharopolyspora</taxon>
    </lineage>
</organism>
<dbReference type="SUPFAM" id="SSF56112">
    <property type="entry name" value="Protein kinase-like (PK-like)"/>
    <property type="match status" value="1"/>
</dbReference>